<dbReference type="Pfam" id="PF07561">
    <property type="entry name" value="DUF1540"/>
    <property type="match status" value="1"/>
</dbReference>
<dbReference type="PATRIC" id="fig|136160.3.peg.2913"/>
<dbReference type="AlphaFoldDB" id="A0A0M0KL99"/>
<evidence type="ECO:0000313" key="2">
    <source>
        <dbReference type="EMBL" id="KOO39565.1"/>
    </source>
</evidence>
<dbReference type="EMBL" id="LILD01000001">
    <property type="protein sequence ID" value="KOO39565.1"/>
    <property type="molecule type" value="Genomic_DNA"/>
</dbReference>
<dbReference type="RefSeq" id="WP_010897563.1">
    <property type="nucleotide sequence ID" value="NZ_CP040441.1"/>
</dbReference>
<dbReference type="OMA" id="ATCCHTF"/>
<proteinExistence type="predicted"/>
<reference evidence="2" key="1">
    <citation type="submission" date="2015-08" db="EMBL/GenBank/DDBJ databases">
        <title>Complete DNA Sequence of Pseudomonas syringae pv. actinidiae, the Causal Agent of Kiwifruit Canker Disease.</title>
        <authorList>
            <person name="Rikkerink E.H.A."/>
            <person name="Fineran P.C."/>
        </authorList>
    </citation>
    <scope>NUCLEOTIDE SEQUENCE</scope>
    <source>
        <strain evidence="2">DSM 13666</strain>
    </source>
</reference>
<gene>
    <name evidence="2" type="ORF">AMD02_12455</name>
</gene>
<accession>A0A0M0KL99</accession>
<protein>
    <recommendedName>
        <fullName evidence="1">DUF1540 domain-containing protein</fullName>
    </recommendedName>
</protein>
<name>A0A0M0KL99_ALKHA</name>
<sequence>MENPIVKCNVSNCMYWGEENRCHADAILVEIDANQHRDYDMEAGREPYATAEKREVAKSSGETCCYTFRPKKR</sequence>
<accession>A0A4Y7X0P8</accession>
<dbReference type="InterPro" id="IPR011437">
    <property type="entry name" value="DUF1540"/>
</dbReference>
<dbReference type="GeneID" id="87597022"/>
<organism evidence="2">
    <name type="scientific">Halalkalibacterium halodurans</name>
    <name type="common">Bacillus halodurans</name>
    <dbReference type="NCBI Taxonomy" id="86665"/>
    <lineage>
        <taxon>Bacteria</taxon>
        <taxon>Bacillati</taxon>
        <taxon>Bacillota</taxon>
        <taxon>Bacilli</taxon>
        <taxon>Bacillales</taxon>
        <taxon>Bacillaceae</taxon>
        <taxon>Halalkalibacterium (ex Joshi et al. 2022)</taxon>
    </lineage>
</organism>
<comment type="caution">
    <text evidence="2">The sequence shown here is derived from an EMBL/GenBank/DDBJ whole genome shotgun (WGS) entry which is preliminary data.</text>
</comment>
<evidence type="ECO:0000259" key="1">
    <source>
        <dbReference type="Pfam" id="PF07561"/>
    </source>
</evidence>
<feature type="domain" description="DUF1540" evidence="1">
    <location>
        <begin position="6"/>
        <end position="68"/>
    </location>
</feature>